<proteinExistence type="predicted"/>
<evidence type="ECO:0000313" key="3">
    <source>
        <dbReference type="Proteomes" id="UP000634136"/>
    </source>
</evidence>
<accession>A0A834SWR1</accession>
<comment type="caution">
    <text evidence="2">The sequence shown here is derived from an EMBL/GenBank/DDBJ whole genome shotgun (WGS) entry which is preliminary data.</text>
</comment>
<dbReference type="AlphaFoldDB" id="A0A834SWR1"/>
<gene>
    <name evidence="2" type="ORF">G2W53_037149</name>
</gene>
<keyword evidence="3" id="KW-1185">Reference proteome</keyword>
<name>A0A834SWR1_9FABA</name>
<evidence type="ECO:0000256" key="1">
    <source>
        <dbReference type="SAM" id="MobiDB-lite"/>
    </source>
</evidence>
<organism evidence="2 3">
    <name type="scientific">Senna tora</name>
    <dbReference type="NCBI Taxonomy" id="362788"/>
    <lineage>
        <taxon>Eukaryota</taxon>
        <taxon>Viridiplantae</taxon>
        <taxon>Streptophyta</taxon>
        <taxon>Embryophyta</taxon>
        <taxon>Tracheophyta</taxon>
        <taxon>Spermatophyta</taxon>
        <taxon>Magnoliopsida</taxon>
        <taxon>eudicotyledons</taxon>
        <taxon>Gunneridae</taxon>
        <taxon>Pentapetalae</taxon>
        <taxon>rosids</taxon>
        <taxon>fabids</taxon>
        <taxon>Fabales</taxon>
        <taxon>Fabaceae</taxon>
        <taxon>Caesalpinioideae</taxon>
        <taxon>Cassia clade</taxon>
        <taxon>Senna</taxon>
    </lineage>
</organism>
<dbReference type="Proteomes" id="UP000634136">
    <property type="component" value="Unassembled WGS sequence"/>
</dbReference>
<reference evidence="2" key="1">
    <citation type="submission" date="2020-09" db="EMBL/GenBank/DDBJ databases">
        <title>Genome-Enabled Discovery of Anthraquinone Biosynthesis in Senna tora.</title>
        <authorList>
            <person name="Kang S.-H."/>
            <person name="Pandey R.P."/>
            <person name="Lee C.-M."/>
            <person name="Sim J.-S."/>
            <person name="Jeong J.-T."/>
            <person name="Choi B.-S."/>
            <person name="Jung M."/>
            <person name="Ginzburg D."/>
            <person name="Zhao K."/>
            <person name="Won S.Y."/>
            <person name="Oh T.-J."/>
            <person name="Yu Y."/>
            <person name="Kim N.-H."/>
            <person name="Lee O.R."/>
            <person name="Lee T.-H."/>
            <person name="Bashyal P."/>
            <person name="Kim T.-S."/>
            <person name="Lee W.-H."/>
            <person name="Kawkins C."/>
            <person name="Kim C.-K."/>
            <person name="Kim J.S."/>
            <person name="Ahn B.O."/>
            <person name="Rhee S.Y."/>
            <person name="Sohng J.K."/>
        </authorList>
    </citation>
    <scope>NUCLEOTIDE SEQUENCE</scope>
    <source>
        <tissue evidence="2">Leaf</tissue>
    </source>
</reference>
<feature type="region of interest" description="Disordered" evidence="1">
    <location>
        <begin position="1"/>
        <end position="38"/>
    </location>
</feature>
<evidence type="ECO:0000313" key="2">
    <source>
        <dbReference type="EMBL" id="KAF7810406.1"/>
    </source>
</evidence>
<sequence>MELTKKKNSNLLLGNQPAMTGKARLKTSTGDSRPMGQSAENVKPLAIVLQRGQVKLGIFQTLSSTISFISRCSLAL</sequence>
<dbReference type="EMBL" id="JAAIUW010000011">
    <property type="protein sequence ID" value="KAF7810406.1"/>
    <property type="molecule type" value="Genomic_DNA"/>
</dbReference>
<protein>
    <submittedName>
        <fullName evidence="2">Uncharacterized protein</fullName>
    </submittedName>
</protein>